<dbReference type="AlphaFoldDB" id="A0A9P4S6C9"/>
<proteinExistence type="predicted"/>
<reference evidence="1" key="1">
    <citation type="journal article" date="2020" name="Stud. Mycol.">
        <title>101 Dothideomycetes genomes: a test case for predicting lifestyles and emergence of pathogens.</title>
        <authorList>
            <person name="Haridas S."/>
            <person name="Albert R."/>
            <person name="Binder M."/>
            <person name="Bloem J."/>
            <person name="Labutti K."/>
            <person name="Salamov A."/>
            <person name="Andreopoulos B."/>
            <person name="Baker S."/>
            <person name="Barry K."/>
            <person name="Bills G."/>
            <person name="Bluhm B."/>
            <person name="Cannon C."/>
            <person name="Castanera R."/>
            <person name="Culley D."/>
            <person name="Daum C."/>
            <person name="Ezra D."/>
            <person name="Gonzalez J."/>
            <person name="Henrissat B."/>
            <person name="Kuo A."/>
            <person name="Liang C."/>
            <person name="Lipzen A."/>
            <person name="Lutzoni F."/>
            <person name="Magnuson J."/>
            <person name="Mondo S."/>
            <person name="Nolan M."/>
            <person name="Ohm R."/>
            <person name="Pangilinan J."/>
            <person name="Park H.-J."/>
            <person name="Ramirez L."/>
            <person name="Alfaro M."/>
            <person name="Sun H."/>
            <person name="Tritt A."/>
            <person name="Yoshinaga Y."/>
            <person name="Zwiers L.-H."/>
            <person name="Turgeon B."/>
            <person name="Goodwin S."/>
            <person name="Spatafora J."/>
            <person name="Crous P."/>
            <person name="Grigoriev I."/>
        </authorList>
    </citation>
    <scope>NUCLEOTIDE SEQUENCE</scope>
    <source>
        <strain evidence="1">CBS 101060</strain>
    </source>
</reference>
<protein>
    <submittedName>
        <fullName evidence="1">Uncharacterized protein</fullName>
    </submittedName>
</protein>
<evidence type="ECO:0000313" key="2">
    <source>
        <dbReference type="Proteomes" id="UP000799429"/>
    </source>
</evidence>
<dbReference type="Proteomes" id="UP000799429">
    <property type="component" value="Unassembled WGS sequence"/>
</dbReference>
<sequence length="165" mass="18656">MTWRPRIAGCEIYPTASSRTEYHPHALGQKRAALVLKCDTSHPVHSRRPQLGNASKNHRWESCFLERRLSHPIRVCSIRRWKAAQALGISWNCWTTGIAGITQVSLARGPLLPYSMCSYHHNNGVENHHKCGALHPLLKGNVAYMLFIAALSKTIRALQNHTLYI</sequence>
<keyword evidence="2" id="KW-1185">Reference proteome</keyword>
<dbReference type="EMBL" id="MU006105">
    <property type="protein sequence ID" value="KAF2836015.1"/>
    <property type="molecule type" value="Genomic_DNA"/>
</dbReference>
<gene>
    <name evidence="1" type="ORF">M501DRAFT_279866</name>
</gene>
<name>A0A9P4S6C9_9PEZI</name>
<accession>A0A9P4S6C9</accession>
<evidence type="ECO:0000313" key="1">
    <source>
        <dbReference type="EMBL" id="KAF2836015.1"/>
    </source>
</evidence>
<comment type="caution">
    <text evidence="1">The sequence shown here is derived from an EMBL/GenBank/DDBJ whole genome shotgun (WGS) entry which is preliminary data.</text>
</comment>
<organism evidence="1 2">
    <name type="scientific">Patellaria atrata CBS 101060</name>
    <dbReference type="NCBI Taxonomy" id="1346257"/>
    <lineage>
        <taxon>Eukaryota</taxon>
        <taxon>Fungi</taxon>
        <taxon>Dikarya</taxon>
        <taxon>Ascomycota</taxon>
        <taxon>Pezizomycotina</taxon>
        <taxon>Dothideomycetes</taxon>
        <taxon>Dothideomycetes incertae sedis</taxon>
        <taxon>Patellariales</taxon>
        <taxon>Patellariaceae</taxon>
        <taxon>Patellaria</taxon>
    </lineage>
</organism>